<evidence type="ECO:0000256" key="4">
    <source>
        <dbReference type="ARBA" id="ARBA00023239"/>
    </source>
</evidence>
<evidence type="ECO:0000256" key="2">
    <source>
        <dbReference type="ARBA" id="ARBA00005517"/>
    </source>
</evidence>
<dbReference type="InterPro" id="IPR037158">
    <property type="entry name" value="Thr_synth_N_sf"/>
</dbReference>
<evidence type="ECO:0000313" key="8">
    <source>
        <dbReference type="Proteomes" id="UP001054902"/>
    </source>
</evidence>
<dbReference type="PANTHER" id="PTHR42690:SF1">
    <property type="entry name" value="THREONINE SYNTHASE-LIKE 2"/>
    <property type="match status" value="1"/>
</dbReference>
<protein>
    <recommendedName>
        <fullName evidence="6">Threonine synthase N-terminal domain-containing protein</fullName>
    </recommendedName>
</protein>
<sequence>MKYTSTRSGEVCVSFEEALCSGYSSKDGGLFVPEKLPSIDIPTLSAWSKFSFSELAYNILRLFISPAEISDAELDSICDASFRQGFDETLESTVPVKKIGQMYVAELFHGPTQCFKDLGMRVVVKMLSHFATKSNRSITLLVSTTGDTGPAACQAVSDANNRLMTLLVHYPNNQISAYQRKQLTTANSPYVHVVSFEGGGDDMDEPIKRILASSGYSQDSPFFVCGVNSFNIGRPLAQIVHFFWTYFRVVELQGLEIGSFIDIVIPTGAMGNVTGAMMAKKMGLPFRKLCTGVNINDIVHRTIQNGKFYKSANMEKTMSEAINVQVPYNFERILYYLTNNGDHERVKSWMEQMEDTQKLDIESSILTKLQATFSSARVSDQEMFDSMIYLKEKFDYTVDPHTAVAVNAATKLGYRIDDNTNEFPFAVLSTASPCKFEEVVTSALGKIGWEDYKKNHYPKKALEIEMKVEQLPTLYQWKDGLSLEEVQKQWEKQARDLIIEEFL</sequence>
<comment type="cofactor">
    <cofactor evidence="1 5">
        <name>pyridoxal 5'-phosphate</name>
        <dbReference type="ChEBI" id="CHEBI:597326"/>
    </cofactor>
</comment>
<dbReference type="PANTHER" id="PTHR42690">
    <property type="entry name" value="THREONINE SYNTHASE FAMILY MEMBER"/>
    <property type="match status" value="1"/>
</dbReference>
<dbReference type="InterPro" id="IPR004450">
    <property type="entry name" value="Thr_synthase-like"/>
</dbReference>
<gene>
    <name evidence="7" type="ORF">CTEN210_16586</name>
</gene>
<dbReference type="Gene3D" id="3.90.1380.10">
    <property type="entry name" value="Threonine synthase, N-terminal domain"/>
    <property type="match status" value="1"/>
</dbReference>
<feature type="domain" description="Threonine synthase N-terminal" evidence="6">
    <location>
        <begin position="2"/>
        <end position="82"/>
    </location>
</feature>
<comment type="caution">
    <text evidence="7">The sequence shown here is derived from an EMBL/GenBank/DDBJ whole genome shotgun (WGS) entry which is preliminary data.</text>
</comment>
<dbReference type="InterPro" id="IPR051166">
    <property type="entry name" value="Threonine_Synthase"/>
</dbReference>
<keyword evidence="8" id="KW-1185">Reference proteome</keyword>
<keyword evidence="4" id="KW-0456">Lyase</keyword>
<organism evidence="7 8">
    <name type="scientific">Chaetoceros tenuissimus</name>
    <dbReference type="NCBI Taxonomy" id="426638"/>
    <lineage>
        <taxon>Eukaryota</taxon>
        <taxon>Sar</taxon>
        <taxon>Stramenopiles</taxon>
        <taxon>Ochrophyta</taxon>
        <taxon>Bacillariophyta</taxon>
        <taxon>Coscinodiscophyceae</taxon>
        <taxon>Chaetocerotophycidae</taxon>
        <taxon>Chaetocerotales</taxon>
        <taxon>Chaetocerotaceae</taxon>
        <taxon>Chaetoceros</taxon>
    </lineage>
</organism>
<dbReference type="SUPFAM" id="SSF53686">
    <property type="entry name" value="Tryptophan synthase beta subunit-like PLP-dependent enzymes"/>
    <property type="match status" value="1"/>
</dbReference>
<evidence type="ECO:0000256" key="5">
    <source>
        <dbReference type="PIRSR" id="PIRSR604450-51"/>
    </source>
</evidence>
<accession>A0AAD3HDY4</accession>
<keyword evidence="3 5" id="KW-0663">Pyridoxal phosphate</keyword>
<dbReference type="Pfam" id="PF24857">
    <property type="entry name" value="THR4_C"/>
    <property type="match status" value="1"/>
</dbReference>
<evidence type="ECO:0000259" key="6">
    <source>
        <dbReference type="Pfam" id="PF14821"/>
    </source>
</evidence>
<feature type="modified residue" description="N6-(pyridoxal phosphate)lysine" evidence="5">
    <location>
        <position position="116"/>
    </location>
</feature>
<dbReference type="Pfam" id="PF14821">
    <property type="entry name" value="Thr_synth_N"/>
    <property type="match status" value="1"/>
</dbReference>
<comment type="similarity">
    <text evidence="2">Belongs to the threonine synthase family.</text>
</comment>
<dbReference type="Gene3D" id="3.40.50.1100">
    <property type="match status" value="2"/>
</dbReference>
<evidence type="ECO:0000256" key="1">
    <source>
        <dbReference type="ARBA" id="ARBA00001933"/>
    </source>
</evidence>
<dbReference type="EMBL" id="BLLK01000069">
    <property type="protein sequence ID" value="GFH60110.1"/>
    <property type="molecule type" value="Genomic_DNA"/>
</dbReference>
<proteinExistence type="inferred from homology"/>
<dbReference type="NCBIfam" id="TIGR00260">
    <property type="entry name" value="thrC"/>
    <property type="match status" value="1"/>
</dbReference>
<dbReference type="GO" id="GO:0009088">
    <property type="term" value="P:threonine biosynthetic process"/>
    <property type="evidence" value="ECO:0007669"/>
    <property type="project" value="TreeGrafter"/>
</dbReference>
<dbReference type="Proteomes" id="UP001054902">
    <property type="component" value="Unassembled WGS sequence"/>
</dbReference>
<dbReference type="InterPro" id="IPR029144">
    <property type="entry name" value="Thr_synth_N"/>
</dbReference>
<reference evidence="7 8" key="1">
    <citation type="journal article" date="2021" name="Sci. Rep.">
        <title>The genome of the diatom Chaetoceros tenuissimus carries an ancient integrated fragment of an extant virus.</title>
        <authorList>
            <person name="Hongo Y."/>
            <person name="Kimura K."/>
            <person name="Takaki Y."/>
            <person name="Yoshida Y."/>
            <person name="Baba S."/>
            <person name="Kobayashi G."/>
            <person name="Nagasaki K."/>
            <person name="Hano T."/>
            <person name="Tomaru Y."/>
        </authorList>
    </citation>
    <scope>NUCLEOTIDE SEQUENCE [LARGE SCALE GENOMIC DNA]</scope>
    <source>
        <strain evidence="7 8">NIES-3715</strain>
    </source>
</reference>
<evidence type="ECO:0000256" key="3">
    <source>
        <dbReference type="ARBA" id="ARBA00022898"/>
    </source>
</evidence>
<dbReference type="InterPro" id="IPR036052">
    <property type="entry name" value="TrpB-like_PALP_sf"/>
</dbReference>
<evidence type="ECO:0000313" key="7">
    <source>
        <dbReference type="EMBL" id="GFH60110.1"/>
    </source>
</evidence>
<dbReference type="AlphaFoldDB" id="A0AAD3HDY4"/>
<dbReference type="GO" id="GO:0004795">
    <property type="term" value="F:threonine synthase activity"/>
    <property type="evidence" value="ECO:0007669"/>
    <property type="project" value="TreeGrafter"/>
</dbReference>
<name>A0AAD3HDY4_9STRA</name>